<accession>A0A1L8MK13</accession>
<dbReference type="AlphaFoldDB" id="A0A1L8MK13"/>
<dbReference type="Proteomes" id="UP000182015">
    <property type="component" value="Unassembled WGS sequence"/>
</dbReference>
<dbReference type="EMBL" id="LZDD01000005">
    <property type="protein sequence ID" value="OJF71122.1"/>
    <property type="molecule type" value="Genomic_DNA"/>
</dbReference>
<reference evidence="2" key="1">
    <citation type="submission" date="2016-06" db="EMBL/GenBank/DDBJ databases">
        <authorList>
            <person name="de Vries S.P.W."/>
            <person name="Hadjirin N.F."/>
            <person name="Lay E.M."/>
            <person name="Zadoks R.N."/>
            <person name="Peacock S.J."/>
            <person name="Parkhill J."/>
            <person name="Grant A.J."/>
            <person name="Mcdougall S."/>
            <person name="Holmes M.A."/>
        </authorList>
    </citation>
    <scope>NUCLEOTIDE SEQUENCE [LARGE SCALE GENOMIC DNA]</scope>
    <source>
        <strain evidence="2">NZ1587</strain>
    </source>
</reference>
<name>A0A1L8MK13_9STRE</name>
<dbReference type="SUPFAM" id="SSF46785">
    <property type="entry name" value="Winged helix' DNA-binding domain"/>
    <property type="match status" value="1"/>
</dbReference>
<dbReference type="OrthoDB" id="2236334at2"/>
<proteinExistence type="predicted"/>
<keyword evidence="2" id="KW-1185">Reference proteome</keyword>
<dbReference type="InterPro" id="IPR036388">
    <property type="entry name" value="WH-like_DNA-bd_sf"/>
</dbReference>
<dbReference type="InterPro" id="IPR036390">
    <property type="entry name" value="WH_DNA-bd_sf"/>
</dbReference>
<gene>
    <name evidence="1" type="ORF">A9Q68_10155</name>
</gene>
<comment type="caution">
    <text evidence="1">The sequence shown here is derived from an EMBL/GenBank/DDBJ whole genome shotgun (WGS) entry which is preliminary data.</text>
</comment>
<dbReference type="STRING" id="1856638.A9Q68_10155"/>
<evidence type="ECO:0000313" key="1">
    <source>
        <dbReference type="EMBL" id="OJF71122.1"/>
    </source>
</evidence>
<organism evidence="1 2">
    <name type="scientific">Streptococcus bovimastitidis</name>
    <dbReference type="NCBI Taxonomy" id="1856638"/>
    <lineage>
        <taxon>Bacteria</taxon>
        <taxon>Bacillati</taxon>
        <taxon>Bacillota</taxon>
        <taxon>Bacilli</taxon>
        <taxon>Lactobacillales</taxon>
        <taxon>Streptococcaceae</taxon>
        <taxon>Streptococcus</taxon>
    </lineage>
</organism>
<sequence>MTILRNADEWRVYPEELARRSQDSVSAVRSQLKVLEKHGYIRTYRKSLGGRYGTEVYRFCSDRTISDEMFEQLKTKFAT</sequence>
<dbReference type="Gene3D" id="1.10.10.10">
    <property type="entry name" value="Winged helix-like DNA-binding domain superfamily/Winged helix DNA-binding domain"/>
    <property type="match status" value="1"/>
</dbReference>
<protein>
    <submittedName>
        <fullName evidence="1">Replication protein</fullName>
    </submittedName>
</protein>
<evidence type="ECO:0000313" key="2">
    <source>
        <dbReference type="Proteomes" id="UP000182015"/>
    </source>
</evidence>